<dbReference type="InterPro" id="IPR007569">
    <property type="entry name" value="DUF559"/>
</dbReference>
<proteinExistence type="predicted"/>
<feature type="domain" description="DUF559" evidence="1">
    <location>
        <begin position="11"/>
        <end position="115"/>
    </location>
</feature>
<dbReference type="PANTHER" id="PTHR38590">
    <property type="entry name" value="BLL0828 PROTEIN"/>
    <property type="match status" value="1"/>
</dbReference>
<keyword evidence="3" id="KW-1185">Reference proteome</keyword>
<dbReference type="GO" id="GO:0004519">
    <property type="term" value="F:endonuclease activity"/>
    <property type="evidence" value="ECO:0007669"/>
    <property type="project" value="UniProtKB-KW"/>
</dbReference>
<keyword evidence="2" id="KW-0255">Endonuclease</keyword>
<keyword evidence="2" id="KW-0540">Nuclease</keyword>
<name>A0ABU0YP50_9PROT</name>
<gene>
    <name evidence="2" type="ORF">Q8A70_17565</name>
</gene>
<comment type="caution">
    <text evidence="2">The sequence shown here is derived from an EMBL/GenBank/DDBJ whole genome shotgun (WGS) entry which is preliminary data.</text>
</comment>
<reference evidence="3" key="1">
    <citation type="submission" date="2023-08" db="EMBL/GenBank/DDBJ databases">
        <title>Rhodospirillaceae gen. nov., a novel taxon isolated from the Yangtze River Yuezi River estuary sludge.</title>
        <authorList>
            <person name="Ruan L."/>
        </authorList>
    </citation>
    <scope>NUCLEOTIDE SEQUENCE [LARGE SCALE GENOMIC DNA]</scope>
    <source>
        <strain evidence="3">R-7</strain>
    </source>
</reference>
<dbReference type="SUPFAM" id="SSF52980">
    <property type="entry name" value="Restriction endonuclease-like"/>
    <property type="match status" value="1"/>
</dbReference>
<evidence type="ECO:0000313" key="3">
    <source>
        <dbReference type="Proteomes" id="UP001230156"/>
    </source>
</evidence>
<dbReference type="RefSeq" id="WP_379957536.1">
    <property type="nucleotide sequence ID" value="NZ_JAUYVI010000005.1"/>
</dbReference>
<sequence>MHSVRTRYKTLARAIRLRAEMTDAEKKLWRHLRGRQLDSRQFRKQVEIGDYVVDFCCLKARLVIEVDGGQHDARAAQDEARTKWLNAQGYRVIRFWNNEVLQNIDGVLQEIVRVLALPRLRGDSHPHPNPPPIRGRVK</sequence>
<dbReference type="Proteomes" id="UP001230156">
    <property type="component" value="Unassembled WGS sequence"/>
</dbReference>
<keyword evidence="2" id="KW-0378">Hydrolase</keyword>
<dbReference type="InterPro" id="IPR011335">
    <property type="entry name" value="Restrct_endonuc-II-like"/>
</dbReference>
<dbReference type="Pfam" id="PF04480">
    <property type="entry name" value="DUF559"/>
    <property type="match status" value="1"/>
</dbReference>
<protein>
    <submittedName>
        <fullName evidence="2">Endonuclease domain-containing protein</fullName>
    </submittedName>
</protein>
<dbReference type="Gene3D" id="3.40.960.10">
    <property type="entry name" value="VSR Endonuclease"/>
    <property type="match status" value="1"/>
</dbReference>
<dbReference type="PANTHER" id="PTHR38590:SF1">
    <property type="entry name" value="BLL0828 PROTEIN"/>
    <property type="match status" value="1"/>
</dbReference>
<dbReference type="InterPro" id="IPR047216">
    <property type="entry name" value="Endonuclease_DUF559_bact"/>
</dbReference>
<evidence type="ECO:0000313" key="2">
    <source>
        <dbReference type="EMBL" id="MDQ7249500.1"/>
    </source>
</evidence>
<dbReference type="EMBL" id="JAUYVI010000005">
    <property type="protein sequence ID" value="MDQ7249500.1"/>
    <property type="molecule type" value="Genomic_DNA"/>
</dbReference>
<evidence type="ECO:0000259" key="1">
    <source>
        <dbReference type="Pfam" id="PF04480"/>
    </source>
</evidence>
<dbReference type="CDD" id="cd01038">
    <property type="entry name" value="Endonuclease_DUF559"/>
    <property type="match status" value="1"/>
</dbReference>
<accession>A0ABU0YP50</accession>
<organism evidence="2 3">
    <name type="scientific">Dongia sedimenti</name>
    <dbReference type="NCBI Taxonomy" id="3064282"/>
    <lineage>
        <taxon>Bacteria</taxon>
        <taxon>Pseudomonadati</taxon>
        <taxon>Pseudomonadota</taxon>
        <taxon>Alphaproteobacteria</taxon>
        <taxon>Rhodospirillales</taxon>
        <taxon>Dongiaceae</taxon>
        <taxon>Dongia</taxon>
    </lineage>
</organism>